<dbReference type="PANTHER" id="PTHR31727">
    <property type="entry name" value="OLEOYL-ACYL CARRIER PROTEIN THIOESTERASE 1, CHLOROPLASTIC"/>
    <property type="match status" value="1"/>
</dbReference>
<dbReference type="Pfam" id="PF20791">
    <property type="entry name" value="Acyl-ACP_TE_C"/>
    <property type="match status" value="1"/>
</dbReference>
<proteinExistence type="inferred from homology"/>
<name>A0ABW4D3F0_9LACO</name>
<dbReference type="RefSeq" id="WP_203644652.1">
    <property type="nucleotide sequence ID" value="NZ_BOLN01000004.1"/>
</dbReference>
<sequence>MAANEFTEPHRVVYYEADDTGHLTLAMLIDLFVLVSENQNAALGLTTEFVQSHGVGWVVTQYHIQVTQLPAIGDQVTLKTRATSFNKYFAYREYWLLDAEGNQLAYAEGIWVTMSYATRKIAAIPAEVMTPYESEPSVRLPRLPRPDRLPAETTLADKPYTVRYFDIDENGHVNNAHYFEWMLDALPADFLRQHQPTDIRIRYENEVTYGRQVTSDYVQPDDALVSQHAIYSGDVLAAKATIQWQAR</sequence>
<accession>A0ABW4D3F0</accession>
<evidence type="ECO:0000259" key="9">
    <source>
        <dbReference type="Pfam" id="PF20791"/>
    </source>
</evidence>
<evidence type="ECO:0000256" key="5">
    <source>
        <dbReference type="ARBA" id="ARBA00022946"/>
    </source>
</evidence>
<evidence type="ECO:0000256" key="3">
    <source>
        <dbReference type="ARBA" id="ARBA00022801"/>
    </source>
</evidence>
<dbReference type="EMBL" id="JBHTOD010000004">
    <property type="protein sequence ID" value="MFD1455316.1"/>
    <property type="molecule type" value="Genomic_DNA"/>
</dbReference>
<reference evidence="11" key="1">
    <citation type="journal article" date="2019" name="Int. J. Syst. Evol. Microbiol.">
        <title>The Global Catalogue of Microorganisms (GCM) 10K type strain sequencing project: providing services to taxonomists for standard genome sequencing and annotation.</title>
        <authorList>
            <consortium name="The Broad Institute Genomics Platform"/>
            <consortium name="The Broad Institute Genome Sequencing Center for Infectious Disease"/>
            <person name="Wu L."/>
            <person name="Ma J."/>
        </authorList>
    </citation>
    <scope>NUCLEOTIDE SEQUENCE [LARGE SCALE GENOMIC DNA]</scope>
    <source>
        <strain evidence="11">CCM 8979</strain>
    </source>
</reference>
<evidence type="ECO:0000256" key="7">
    <source>
        <dbReference type="ARBA" id="ARBA00023160"/>
    </source>
</evidence>
<feature type="domain" description="Acyl-ACP thioesterase-like C-terminal" evidence="9">
    <location>
        <begin position="156"/>
        <end position="245"/>
    </location>
</feature>
<keyword evidence="2" id="KW-0444">Lipid biosynthesis</keyword>
<evidence type="ECO:0000313" key="10">
    <source>
        <dbReference type="EMBL" id="MFD1455316.1"/>
    </source>
</evidence>
<protein>
    <submittedName>
        <fullName evidence="10">Acyl-[acyl-carrier-protein] thioesterase</fullName>
    </submittedName>
</protein>
<dbReference type="Gene3D" id="3.10.129.10">
    <property type="entry name" value="Hotdog Thioesterase"/>
    <property type="match status" value="1"/>
</dbReference>
<keyword evidence="6" id="KW-0443">Lipid metabolism</keyword>
<comment type="caution">
    <text evidence="10">The sequence shown here is derived from an EMBL/GenBank/DDBJ whole genome shotgun (WGS) entry which is preliminary data.</text>
</comment>
<dbReference type="Pfam" id="PF01643">
    <property type="entry name" value="Acyl-ACP_TE"/>
    <property type="match status" value="1"/>
</dbReference>
<dbReference type="InterPro" id="IPR049427">
    <property type="entry name" value="Acyl-ACP_TE_C"/>
</dbReference>
<feature type="domain" description="Acyl-ACP thioesterase N-terminal hotdog" evidence="8">
    <location>
        <begin position="5"/>
        <end position="132"/>
    </location>
</feature>
<dbReference type="CDD" id="cd00586">
    <property type="entry name" value="4HBT"/>
    <property type="match status" value="2"/>
</dbReference>
<dbReference type="InterPro" id="IPR002864">
    <property type="entry name" value="Acyl-ACP_thioesterase_NHD"/>
</dbReference>
<evidence type="ECO:0000256" key="6">
    <source>
        <dbReference type="ARBA" id="ARBA00023098"/>
    </source>
</evidence>
<evidence type="ECO:0000256" key="2">
    <source>
        <dbReference type="ARBA" id="ARBA00022516"/>
    </source>
</evidence>
<dbReference type="InterPro" id="IPR045023">
    <property type="entry name" value="FATA/B"/>
</dbReference>
<comment type="similarity">
    <text evidence="1">Belongs to the acyl-ACP thioesterase family.</text>
</comment>
<evidence type="ECO:0000313" key="11">
    <source>
        <dbReference type="Proteomes" id="UP001597189"/>
    </source>
</evidence>
<keyword evidence="4" id="KW-0276">Fatty acid metabolism</keyword>
<dbReference type="PANTHER" id="PTHR31727:SF6">
    <property type="entry name" value="OLEOYL-ACYL CARRIER PROTEIN THIOESTERASE 1, CHLOROPLASTIC"/>
    <property type="match status" value="1"/>
</dbReference>
<evidence type="ECO:0000259" key="8">
    <source>
        <dbReference type="Pfam" id="PF01643"/>
    </source>
</evidence>
<organism evidence="10 11">
    <name type="scientific">Levilactobacillus lanxiensis</name>
    <dbReference type="NCBI Taxonomy" id="2799568"/>
    <lineage>
        <taxon>Bacteria</taxon>
        <taxon>Bacillati</taxon>
        <taxon>Bacillota</taxon>
        <taxon>Bacilli</taxon>
        <taxon>Lactobacillales</taxon>
        <taxon>Lactobacillaceae</taxon>
        <taxon>Levilactobacillus</taxon>
    </lineage>
</organism>
<dbReference type="SUPFAM" id="SSF54637">
    <property type="entry name" value="Thioesterase/thiol ester dehydrase-isomerase"/>
    <property type="match status" value="2"/>
</dbReference>
<dbReference type="Proteomes" id="UP001597189">
    <property type="component" value="Unassembled WGS sequence"/>
</dbReference>
<keyword evidence="7" id="KW-0275">Fatty acid biosynthesis</keyword>
<dbReference type="InterPro" id="IPR029069">
    <property type="entry name" value="HotDog_dom_sf"/>
</dbReference>
<evidence type="ECO:0000256" key="1">
    <source>
        <dbReference type="ARBA" id="ARBA00006500"/>
    </source>
</evidence>
<keyword evidence="11" id="KW-1185">Reference proteome</keyword>
<keyword evidence="3" id="KW-0378">Hydrolase</keyword>
<evidence type="ECO:0000256" key="4">
    <source>
        <dbReference type="ARBA" id="ARBA00022832"/>
    </source>
</evidence>
<gene>
    <name evidence="10" type="ORF">ACFQ44_06405</name>
</gene>
<keyword evidence="5" id="KW-0809">Transit peptide</keyword>